<dbReference type="Proteomes" id="UP000278807">
    <property type="component" value="Unassembled WGS sequence"/>
</dbReference>
<reference evidence="2 3" key="2">
    <citation type="submission" date="2018-11" db="EMBL/GenBank/DDBJ databases">
        <authorList>
            <consortium name="Pathogen Informatics"/>
        </authorList>
    </citation>
    <scope>NUCLEOTIDE SEQUENCE [LARGE SCALE GENOMIC DNA]</scope>
</reference>
<evidence type="ECO:0000256" key="1">
    <source>
        <dbReference type="SAM" id="Phobius"/>
    </source>
</evidence>
<keyword evidence="1" id="KW-0812">Transmembrane</keyword>
<evidence type="ECO:0000313" key="3">
    <source>
        <dbReference type="Proteomes" id="UP000278807"/>
    </source>
</evidence>
<evidence type="ECO:0000313" key="2">
    <source>
        <dbReference type="EMBL" id="VDO00401.1"/>
    </source>
</evidence>
<feature type="transmembrane region" description="Helical" evidence="1">
    <location>
        <begin position="300"/>
        <end position="323"/>
    </location>
</feature>
<keyword evidence="1" id="KW-1133">Transmembrane helix</keyword>
<feature type="transmembrane region" description="Helical" evidence="1">
    <location>
        <begin position="238"/>
        <end position="261"/>
    </location>
</feature>
<feature type="transmembrane region" description="Helical" evidence="1">
    <location>
        <begin position="94"/>
        <end position="116"/>
    </location>
</feature>
<name>A0A0R3TBV4_RODNA</name>
<dbReference type="OrthoDB" id="6274206at2759"/>
<organism evidence="4">
    <name type="scientific">Rodentolepis nana</name>
    <name type="common">Dwarf tapeworm</name>
    <name type="synonym">Hymenolepis nana</name>
    <dbReference type="NCBI Taxonomy" id="102285"/>
    <lineage>
        <taxon>Eukaryota</taxon>
        <taxon>Metazoa</taxon>
        <taxon>Spiralia</taxon>
        <taxon>Lophotrochozoa</taxon>
        <taxon>Platyhelminthes</taxon>
        <taxon>Cestoda</taxon>
        <taxon>Eucestoda</taxon>
        <taxon>Cyclophyllidea</taxon>
        <taxon>Hymenolepididae</taxon>
        <taxon>Rodentolepis</taxon>
    </lineage>
</organism>
<dbReference type="EMBL" id="UZAE01003279">
    <property type="protein sequence ID" value="VDO00401.1"/>
    <property type="molecule type" value="Genomic_DNA"/>
</dbReference>
<protein>
    <submittedName>
        <fullName evidence="4">Protein tweety homolog</fullName>
    </submittedName>
</protein>
<keyword evidence="1" id="KW-0472">Membrane</keyword>
<proteinExistence type="predicted"/>
<evidence type="ECO:0000313" key="4">
    <source>
        <dbReference type="WBParaSite" id="HNAJ_0000454301-mRNA-1"/>
    </source>
</evidence>
<dbReference type="WBParaSite" id="HNAJ_0000454301-mRNA-1">
    <property type="protein sequence ID" value="HNAJ_0000454301-mRNA-1"/>
    <property type="gene ID" value="HNAJ_0000454301"/>
</dbReference>
<keyword evidence="3" id="KW-1185">Reference proteome</keyword>
<reference evidence="4" key="1">
    <citation type="submission" date="2017-02" db="UniProtKB">
        <authorList>
            <consortium name="WormBaseParasite"/>
        </authorList>
    </citation>
    <scope>IDENTIFICATION</scope>
</reference>
<sequence>MGLNEYLMAIVSSIISWTVVNENMGLLNVLFVPNRNVNATEFKINLNFSDVKDFLFAIIKRESISLTILGAMPNDIGGPEAVETAQANPNRESYILWICLAIFLIAQVFIILILIITCCSCIGHKDKDETSLYGVISSASFNIKPIKRYDSALKTTQIRFKNIFKAINRGLKTCEDKGVQIKQMIQASLNISSMQTFSHKLLLISKSKLNEQVNALEHYLQPMKSVISQYAQPLSISFYGIGGLLAVMLIVASLIIARLLYRAFRDQLYLDPSDLCGDTEITACDKLTCGKEFTCCFSTYLMIVIPIFATVISLLLFLLTVAAGEGCIYFTRETAIQKTDHVLNTIMANKWREIHPQWRSYFNVKPPRNILKALKTTCKYDPYKETIGLFYSLGYGNIVDINGIVQSEFLQNRLKEGTSALIRQIDNEYIPSPPPPEMSLFILRTYFKSPTSSTSLEARILLD</sequence>
<accession>A0A0R3TBV4</accession>
<dbReference type="AlphaFoldDB" id="A0A0R3TBV4"/>
<gene>
    <name evidence="2" type="ORF">HNAJ_LOCUS4541</name>
</gene>
<feature type="transmembrane region" description="Helical" evidence="1">
    <location>
        <begin position="6"/>
        <end position="31"/>
    </location>
</feature>